<reference evidence="3" key="2">
    <citation type="journal article" date="2017" name="Nat. Plants">
        <title>The Aegilops tauschii genome reveals multiple impacts of transposons.</title>
        <authorList>
            <person name="Zhao G."/>
            <person name="Zou C."/>
            <person name="Li K."/>
            <person name="Wang K."/>
            <person name="Li T."/>
            <person name="Gao L."/>
            <person name="Zhang X."/>
            <person name="Wang H."/>
            <person name="Yang Z."/>
            <person name="Liu X."/>
            <person name="Jiang W."/>
            <person name="Mao L."/>
            <person name="Kong X."/>
            <person name="Jiao Y."/>
            <person name="Jia J."/>
        </authorList>
    </citation>
    <scope>NUCLEOTIDE SEQUENCE [LARGE SCALE GENOMIC DNA]</scope>
    <source>
        <strain evidence="3">cv. AL8/78</strain>
    </source>
</reference>
<organism evidence="2 3">
    <name type="scientific">Aegilops tauschii subsp. strangulata</name>
    <name type="common">Goatgrass</name>
    <dbReference type="NCBI Taxonomy" id="200361"/>
    <lineage>
        <taxon>Eukaryota</taxon>
        <taxon>Viridiplantae</taxon>
        <taxon>Streptophyta</taxon>
        <taxon>Embryophyta</taxon>
        <taxon>Tracheophyta</taxon>
        <taxon>Spermatophyta</taxon>
        <taxon>Magnoliopsida</taxon>
        <taxon>Liliopsida</taxon>
        <taxon>Poales</taxon>
        <taxon>Poaceae</taxon>
        <taxon>BOP clade</taxon>
        <taxon>Pooideae</taxon>
        <taxon>Triticodae</taxon>
        <taxon>Triticeae</taxon>
        <taxon>Triticinae</taxon>
        <taxon>Aegilops</taxon>
    </lineage>
</organism>
<evidence type="ECO:0000259" key="1">
    <source>
        <dbReference type="PROSITE" id="PS50822"/>
    </source>
</evidence>
<dbReference type="Pfam" id="PF02171">
    <property type="entry name" value="Piwi"/>
    <property type="match status" value="1"/>
</dbReference>
<reference evidence="2" key="3">
    <citation type="journal article" date="2017" name="Nature">
        <title>Genome sequence of the progenitor of the wheat D genome Aegilops tauschii.</title>
        <authorList>
            <person name="Luo M.C."/>
            <person name="Gu Y.Q."/>
            <person name="Puiu D."/>
            <person name="Wang H."/>
            <person name="Twardziok S.O."/>
            <person name="Deal K.R."/>
            <person name="Huo N."/>
            <person name="Zhu T."/>
            <person name="Wang L."/>
            <person name="Wang Y."/>
            <person name="McGuire P.E."/>
            <person name="Liu S."/>
            <person name="Long H."/>
            <person name="Ramasamy R.K."/>
            <person name="Rodriguez J.C."/>
            <person name="Van S.L."/>
            <person name="Yuan L."/>
            <person name="Wang Z."/>
            <person name="Xia Z."/>
            <person name="Xiao L."/>
            <person name="Anderson O.D."/>
            <person name="Ouyang S."/>
            <person name="Liang Y."/>
            <person name="Zimin A.V."/>
            <person name="Pertea G."/>
            <person name="Qi P."/>
            <person name="Bennetzen J.L."/>
            <person name="Dai X."/>
            <person name="Dawson M.W."/>
            <person name="Muller H.G."/>
            <person name="Kugler K."/>
            <person name="Rivarola-Duarte L."/>
            <person name="Spannagl M."/>
            <person name="Mayer K.F.X."/>
            <person name="Lu F.H."/>
            <person name="Bevan M.W."/>
            <person name="Leroy P."/>
            <person name="Li P."/>
            <person name="You F.M."/>
            <person name="Sun Q."/>
            <person name="Liu Z."/>
            <person name="Lyons E."/>
            <person name="Wicker T."/>
            <person name="Salzberg S.L."/>
            <person name="Devos K.M."/>
            <person name="Dvorak J."/>
        </authorList>
    </citation>
    <scope>NUCLEOTIDE SEQUENCE [LARGE SCALE GENOMIC DNA]</scope>
    <source>
        <strain evidence="2">cv. AL8/78</strain>
    </source>
</reference>
<reference evidence="2" key="4">
    <citation type="submission" date="2019-03" db="UniProtKB">
        <authorList>
            <consortium name="EnsemblPlants"/>
        </authorList>
    </citation>
    <scope>IDENTIFICATION</scope>
</reference>
<dbReference type="GO" id="GO:0003676">
    <property type="term" value="F:nucleic acid binding"/>
    <property type="evidence" value="ECO:0007669"/>
    <property type="project" value="InterPro"/>
</dbReference>
<reference evidence="2" key="5">
    <citation type="journal article" date="2021" name="G3 (Bethesda)">
        <title>Aegilops tauschii genome assembly Aet v5.0 features greater sequence contiguity and improved annotation.</title>
        <authorList>
            <person name="Wang L."/>
            <person name="Zhu T."/>
            <person name="Rodriguez J.C."/>
            <person name="Deal K.R."/>
            <person name="Dubcovsky J."/>
            <person name="McGuire P.E."/>
            <person name="Lux T."/>
            <person name="Spannagl M."/>
            <person name="Mayer K.F.X."/>
            <person name="Baldrich P."/>
            <person name="Meyers B.C."/>
            <person name="Huo N."/>
            <person name="Gu Y.Q."/>
            <person name="Zhou H."/>
            <person name="Devos K.M."/>
            <person name="Bennetzen J.L."/>
            <person name="Unver T."/>
            <person name="Budak H."/>
            <person name="Gulick P.J."/>
            <person name="Galiba G."/>
            <person name="Kalapos B."/>
            <person name="Nelson D.R."/>
            <person name="Li P."/>
            <person name="You F.M."/>
            <person name="Luo M.C."/>
            <person name="Dvorak J."/>
        </authorList>
    </citation>
    <scope>NUCLEOTIDE SEQUENCE [LARGE SCALE GENOMIC DNA]</scope>
    <source>
        <strain evidence="2">cv. AL8/78</strain>
    </source>
</reference>
<dbReference type="InterPro" id="IPR003165">
    <property type="entry name" value="Piwi"/>
</dbReference>
<dbReference type="Gene3D" id="3.40.50.2300">
    <property type="match status" value="1"/>
</dbReference>
<dbReference type="SUPFAM" id="SSF53098">
    <property type="entry name" value="Ribonuclease H-like"/>
    <property type="match status" value="1"/>
</dbReference>
<protein>
    <recommendedName>
        <fullName evidence="1">Piwi domain-containing protein</fullName>
    </recommendedName>
</protein>
<name>A0A453KHL0_AEGTS</name>
<evidence type="ECO:0000313" key="3">
    <source>
        <dbReference type="Proteomes" id="UP000015105"/>
    </source>
</evidence>
<feature type="domain" description="Piwi" evidence="1">
    <location>
        <begin position="1"/>
        <end position="293"/>
    </location>
</feature>
<dbReference type="Gramene" id="AET5Gv20415500.21">
    <property type="protein sequence ID" value="AET5Gv20415500.21"/>
    <property type="gene ID" value="AET5Gv20415500"/>
</dbReference>
<sequence>KKKNLHEMGIVTQCIVPSAKMNDQYFTNVLLKINAKLGGMNSKLALEHSRQIPVINKIPTIILGMDVSHGSPGRSDIPSIAAVVGSRCWPLISRYRASVRTQSPKVEMIDSLFKPLDNGKDDGIIRELLLDFYTTSQQRKPEQIIIFSRDGVSESQFSQVLNLEVDQIIKAYQNMGQGPPPKITVIIAQKNHHTKLFQADAPDNVPAGTVVDKGIVHPKQYDFYMCAHAGPIGTSRPTHYHVLLDQIGFTPDELQSLVLSLSYVYQRSTTAISVVAPICYAHLAAAQMSQFIKFEFADTSSGSGVPSSSTAATVPELPRLHADVCSSMFFC</sequence>
<dbReference type="SMART" id="SM00950">
    <property type="entry name" value="Piwi"/>
    <property type="match status" value="1"/>
</dbReference>
<dbReference type="Proteomes" id="UP000015105">
    <property type="component" value="Chromosome 5D"/>
</dbReference>
<dbReference type="InterPro" id="IPR012337">
    <property type="entry name" value="RNaseH-like_sf"/>
</dbReference>
<accession>A0A453KHL0</accession>
<dbReference type="AlphaFoldDB" id="A0A453KHL0"/>
<dbReference type="Gene3D" id="3.30.420.10">
    <property type="entry name" value="Ribonuclease H-like superfamily/Ribonuclease H"/>
    <property type="match status" value="1"/>
</dbReference>
<dbReference type="PANTHER" id="PTHR22891">
    <property type="entry name" value="EUKARYOTIC TRANSLATION INITIATION FACTOR 2C"/>
    <property type="match status" value="1"/>
</dbReference>
<keyword evidence="3" id="KW-1185">Reference proteome</keyword>
<evidence type="ECO:0000313" key="2">
    <source>
        <dbReference type="EnsemblPlants" id="AET5Gv20415500.21"/>
    </source>
</evidence>
<dbReference type="InterPro" id="IPR036397">
    <property type="entry name" value="RNaseH_sf"/>
</dbReference>
<dbReference type="EnsemblPlants" id="AET5Gv20415500.21">
    <property type="protein sequence ID" value="AET5Gv20415500.21"/>
    <property type="gene ID" value="AET5Gv20415500"/>
</dbReference>
<dbReference type="FunFam" id="3.30.420.10:FF:000091">
    <property type="entry name" value="Protein argonaute 3"/>
    <property type="match status" value="1"/>
</dbReference>
<proteinExistence type="predicted"/>
<reference evidence="3" key="1">
    <citation type="journal article" date="2014" name="Science">
        <title>Ancient hybridizations among the ancestral genomes of bread wheat.</title>
        <authorList>
            <consortium name="International Wheat Genome Sequencing Consortium,"/>
            <person name="Marcussen T."/>
            <person name="Sandve S.R."/>
            <person name="Heier L."/>
            <person name="Spannagl M."/>
            <person name="Pfeifer M."/>
            <person name="Jakobsen K.S."/>
            <person name="Wulff B.B."/>
            <person name="Steuernagel B."/>
            <person name="Mayer K.F."/>
            <person name="Olsen O.A."/>
        </authorList>
    </citation>
    <scope>NUCLEOTIDE SEQUENCE [LARGE SCALE GENOMIC DNA]</scope>
    <source>
        <strain evidence="3">cv. AL8/78</strain>
    </source>
</reference>
<dbReference type="PROSITE" id="PS50822">
    <property type="entry name" value="PIWI"/>
    <property type="match status" value="1"/>
</dbReference>